<evidence type="ECO:0008006" key="5">
    <source>
        <dbReference type="Google" id="ProtNLM"/>
    </source>
</evidence>
<comment type="caution">
    <text evidence="3">The sequence shown here is derived from an EMBL/GenBank/DDBJ whole genome shotgun (WGS) entry which is preliminary data.</text>
</comment>
<feature type="transmembrane region" description="Helical" evidence="2">
    <location>
        <begin position="222"/>
        <end position="240"/>
    </location>
</feature>
<organism evidence="3 4">
    <name type="scientific">Camelimonas lactis</name>
    <dbReference type="NCBI Taxonomy" id="659006"/>
    <lineage>
        <taxon>Bacteria</taxon>
        <taxon>Pseudomonadati</taxon>
        <taxon>Pseudomonadota</taxon>
        <taxon>Alphaproteobacteria</taxon>
        <taxon>Hyphomicrobiales</taxon>
        <taxon>Chelatococcaceae</taxon>
        <taxon>Camelimonas</taxon>
    </lineage>
</organism>
<accession>A0A4R2GS39</accession>
<feature type="transmembrane region" description="Helical" evidence="2">
    <location>
        <begin position="84"/>
        <end position="106"/>
    </location>
</feature>
<keyword evidence="4" id="KW-1185">Reference proteome</keyword>
<gene>
    <name evidence="3" type="ORF">EV666_10726</name>
</gene>
<dbReference type="EMBL" id="SLWL01000007">
    <property type="protein sequence ID" value="TCO13000.1"/>
    <property type="molecule type" value="Genomic_DNA"/>
</dbReference>
<keyword evidence="2" id="KW-0472">Membrane</keyword>
<feature type="region of interest" description="Disordered" evidence="1">
    <location>
        <begin position="465"/>
        <end position="488"/>
    </location>
</feature>
<dbReference type="OrthoDB" id="7010242at2"/>
<keyword evidence="2" id="KW-0812">Transmembrane</keyword>
<dbReference type="Proteomes" id="UP000294881">
    <property type="component" value="Unassembled WGS sequence"/>
</dbReference>
<dbReference type="RefSeq" id="WP_132006589.1">
    <property type="nucleotide sequence ID" value="NZ_JBHUNN010000001.1"/>
</dbReference>
<sequence length="488" mass="50563">MIPSLAGILACIAVALAGRLWGSATLVGLPAALAFGATAFATLPALGGSSPQIYTIFAMSLVVAPFLRPGGIATLASGVRRTPVSLVLVVMIVHASATAMILPRLFAGETSVFVPSRQTGEIMETVLAPVSGNISQTAYFVLGALTCLVLCATLPTGGRLALIRRGLMLWAILNAGLGAIDLLAKLGGAGDVLEFIRTASYAMATDVEHAGFFRIAGGHSEASAFGSAIFASMVFCMTWARMTGDRRVGLLAAASLGLLLLSTSTTAYACLAIYGAGLAGLALLNLLRGRVRKADLALLYAVLAGAAIVLAIHLYNNNAFDAVRKLLDAAIFNKASSSSAAERGYWNMRSFETFLETGGLGVGMGSSRASNWLIAALSQTGAVGVALQLLLALALLRPLPQNRPHDPQLRALHEAARATGLASITAMMLNGSSADPGMLFFICVAVTLSSRRVLLAQPGAWPTPRALSWRPPVPPGQLPPTQLAHDHG</sequence>
<proteinExistence type="predicted"/>
<protein>
    <recommendedName>
        <fullName evidence="5">O-antigen ligase-like membrane protein</fullName>
    </recommendedName>
</protein>
<evidence type="ECO:0000256" key="1">
    <source>
        <dbReference type="SAM" id="MobiDB-lite"/>
    </source>
</evidence>
<reference evidence="3 4" key="1">
    <citation type="submission" date="2019-03" db="EMBL/GenBank/DDBJ databases">
        <title>Genomic Encyclopedia of Type Strains, Phase IV (KMG-IV): sequencing the most valuable type-strain genomes for metagenomic binning, comparative biology and taxonomic classification.</title>
        <authorList>
            <person name="Goeker M."/>
        </authorList>
    </citation>
    <scope>NUCLEOTIDE SEQUENCE [LARGE SCALE GENOMIC DNA]</scope>
    <source>
        <strain evidence="3 4">DSM 22958</strain>
    </source>
</reference>
<keyword evidence="2" id="KW-1133">Transmembrane helix</keyword>
<evidence type="ECO:0000256" key="2">
    <source>
        <dbReference type="SAM" id="Phobius"/>
    </source>
</evidence>
<feature type="transmembrane region" description="Helical" evidence="2">
    <location>
        <begin position="271"/>
        <end position="287"/>
    </location>
</feature>
<feature type="transmembrane region" description="Helical" evidence="2">
    <location>
        <begin position="296"/>
        <end position="315"/>
    </location>
</feature>
<dbReference type="AlphaFoldDB" id="A0A4R2GS39"/>
<feature type="transmembrane region" description="Helical" evidence="2">
    <location>
        <begin position="137"/>
        <end position="155"/>
    </location>
</feature>
<feature type="transmembrane region" description="Helical" evidence="2">
    <location>
        <begin position="372"/>
        <end position="396"/>
    </location>
</feature>
<name>A0A4R2GS39_9HYPH</name>
<evidence type="ECO:0000313" key="4">
    <source>
        <dbReference type="Proteomes" id="UP000294881"/>
    </source>
</evidence>
<feature type="transmembrane region" description="Helical" evidence="2">
    <location>
        <begin position="52"/>
        <end position="72"/>
    </location>
</feature>
<evidence type="ECO:0000313" key="3">
    <source>
        <dbReference type="EMBL" id="TCO13000.1"/>
    </source>
</evidence>